<evidence type="ECO:0000256" key="2">
    <source>
        <dbReference type="ARBA" id="ARBA00005300"/>
    </source>
</evidence>
<organism evidence="9">
    <name type="scientific">Aedes albopictus</name>
    <name type="common">Asian tiger mosquito</name>
    <name type="synonym">Stegomyia albopicta</name>
    <dbReference type="NCBI Taxonomy" id="7160"/>
    <lineage>
        <taxon>Eukaryota</taxon>
        <taxon>Metazoa</taxon>
        <taxon>Ecdysozoa</taxon>
        <taxon>Arthropoda</taxon>
        <taxon>Hexapoda</taxon>
        <taxon>Insecta</taxon>
        <taxon>Pterygota</taxon>
        <taxon>Neoptera</taxon>
        <taxon>Endopterygota</taxon>
        <taxon>Diptera</taxon>
        <taxon>Nematocera</taxon>
        <taxon>Culicoidea</taxon>
        <taxon>Culicidae</taxon>
        <taxon>Culicinae</taxon>
        <taxon>Aedini</taxon>
        <taxon>Aedes</taxon>
        <taxon>Stegomyia</taxon>
    </lineage>
</organism>
<evidence type="ECO:0000256" key="5">
    <source>
        <dbReference type="ARBA" id="ARBA00022723"/>
    </source>
</evidence>
<dbReference type="PANTHER" id="PTHR10642:SF26">
    <property type="entry name" value="RIBONUCLEASE H1"/>
    <property type="match status" value="1"/>
</dbReference>
<dbReference type="GO" id="GO:0043137">
    <property type="term" value="P:DNA replication, removal of RNA primer"/>
    <property type="evidence" value="ECO:0007669"/>
    <property type="project" value="TreeGrafter"/>
</dbReference>
<accession>A0A1W7R659</accession>
<sequence>MIYWIYTAIVRPRVTYASLIWWPKTNEKLAQKKLEKLQRLASLSITGAMRSTPTKALDTLLFLLPLHQFVQLEATKSALKVKRTTNLFEGDLRGHLSILKSISINSLITSNSDWMSRRYNFERTFEVINPGRNLWTNGGPELHPGSIVFYTDGSKLNDQVGAGVTGPGINVSIPMGKWPTVFQAEIQAILECCNICLRRNYRYSKICIMSDSQAALNALKSATCSSKLVWECILSLQQLACRNQVKLFWVPGHCGIDGNEQADMLARLGSSHQFIGPEPFCGVSGCSLRMEFKTWEHEKIISNWENTTFARQSKRFIKPNFSNTRKILELSKRDLSTFTGLLTGHCPSRYHMKLIGKLQDDVCRFCGIDTEDSEHLLCRCPAIAVKRIRFFDKGLIEPLDVWRTNPNTVVQFIRAVSPCWDQTHSQGLIIANSSNTST</sequence>
<keyword evidence="7" id="KW-0378">Hydrolase</keyword>
<dbReference type="VEuPathDB" id="VectorBase:AALF024197"/>
<dbReference type="Gene3D" id="3.30.420.10">
    <property type="entry name" value="Ribonuclease H-like superfamily/Ribonuclease H"/>
    <property type="match status" value="1"/>
</dbReference>
<keyword evidence="4" id="KW-0540">Nuclease</keyword>
<evidence type="ECO:0000313" key="9">
    <source>
        <dbReference type="EMBL" id="JAV46648.1"/>
    </source>
</evidence>
<evidence type="ECO:0000256" key="6">
    <source>
        <dbReference type="ARBA" id="ARBA00022759"/>
    </source>
</evidence>
<dbReference type="InterPro" id="IPR012337">
    <property type="entry name" value="RNaseH-like_sf"/>
</dbReference>
<dbReference type="PANTHER" id="PTHR10642">
    <property type="entry name" value="RIBONUCLEASE H1"/>
    <property type="match status" value="1"/>
</dbReference>
<keyword evidence="5" id="KW-0479">Metal-binding</keyword>
<dbReference type="SUPFAM" id="SSF53098">
    <property type="entry name" value="Ribonuclease H-like"/>
    <property type="match status" value="1"/>
</dbReference>
<evidence type="ECO:0000256" key="3">
    <source>
        <dbReference type="ARBA" id="ARBA00012180"/>
    </source>
</evidence>
<proteinExistence type="inferred from homology"/>
<comment type="catalytic activity">
    <reaction evidence="1">
        <text>Endonucleolytic cleavage to 5'-phosphomonoester.</text>
        <dbReference type="EC" id="3.1.26.4"/>
    </reaction>
</comment>
<evidence type="ECO:0000256" key="4">
    <source>
        <dbReference type="ARBA" id="ARBA00022722"/>
    </source>
</evidence>
<dbReference type="EMBL" id="GEHC01000997">
    <property type="protein sequence ID" value="JAV46648.1"/>
    <property type="molecule type" value="Transcribed_RNA"/>
</dbReference>
<reference evidence="9" key="1">
    <citation type="submission" date="2016-03" db="EMBL/GenBank/DDBJ databases">
        <title>RNAseq analyses of the sensorial organs of adult female Aedes albopictus.</title>
        <authorList>
            <person name="Fabrizio L."/>
            <person name="Ribeiro J.M."/>
            <person name="Arca B."/>
        </authorList>
    </citation>
    <scope>NUCLEOTIDE SEQUENCE</scope>
</reference>
<dbReference type="InterPro" id="IPR002156">
    <property type="entry name" value="RNaseH_domain"/>
</dbReference>
<evidence type="ECO:0000259" key="8">
    <source>
        <dbReference type="PROSITE" id="PS50879"/>
    </source>
</evidence>
<protein>
    <recommendedName>
        <fullName evidence="3">ribonuclease H</fullName>
        <ecNumber evidence="3">3.1.26.4</ecNumber>
    </recommendedName>
</protein>
<dbReference type="EC" id="3.1.26.4" evidence="3"/>
<evidence type="ECO:0000256" key="7">
    <source>
        <dbReference type="ARBA" id="ARBA00022801"/>
    </source>
</evidence>
<keyword evidence="6" id="KW-0255">Endonuclease</keyword>
<dbReference type="InterPro" id="IPR036397">
    <property type="entry name" value="RNaseH_sf"/>
</dbReference>
<evidence type="ECO:0000256" key="1">
    <source>
        <dbReference type="ARBA" id="ARBA00000077"/>
    </source>
</evidence>
<dbReference type="Pfam" id="PF00075">
    <property type="entry name" value="RNase_H"/>
    <property type="match status" value="1"/>
</dbReference>
<dbReference type="InterPro" id="IPR050092">
    <property type="entry name" value="RNase_H"/>
</dbReference>
<comment type="similarity">
    <text evidence="2">Belongs to the RNase H family.</text>
</comment>
<feature type="domain" description="RNase H type-1" evidence="8">
    <location>
        <begin position="143"/>
        <end position="271"/>
    </location>
</feature>
<name>A0A1W7R659_AEDAL</name>
<dbReference type="CDD" id="cd09276">
    <property type="entry name" value="Rnase_HI_RT_non_LTR"/>
    <property type="match status" value="1"/>
</dbReference>
<dbReference type="PROSITE" id="PS50879">
    <property type="entry name" value="RNASE_H_1"/>
    <property type="match status" value="1"/>
</dbReference>
<dbReference type="GO" id="GO:0046872">
    <property type="term" value="F:metal ion binding"/>
    <property type="evidence" value="ECO:0007669"/>
    <property type="project" value="UniProtKB-KW"/>
</dbReference>
<dbReference type="AlphaFoldDB" id="A0A1W7R659"/>
<dbReference type="GO" id="GO:0004523">
    <property type="term" value="F:RNA-DNA hybrid ribonuclease activity"/>
    <property type="evidence" value="ECO:0007669"/>
    <property type="project" value="UniProtKB-EC"/>
</dbReference>
<dbReference type="GO" id="GO:0003676">
    <property type="term" value="F:nucleic acid binding"/>
    <property type="evidence" value="ECO:0007669"/>
    <property type="project" value="InterPro"/>
</dbReference>